<accession>A0A073K3M1</accession>
<evidence type="ECO:0000256" key="1">
    <source>
        <dbReference type="SAM" id="Phobius"/>
    </source>
</evidence>
<protein>
    <submittedName>
        <fullName evidence="2">Membrane protein</fullName>
    </submittedName>
</protein>
<dbReference type="OrthoDB" id="2691647at2"/>
<feature type="transmembrane region" description="Helical" evidence="1">
    <location>
        <begin position="12"/>
        <end position="32"/>
    </location>
</feature>
<reference evidence="2 3" key="1">
    <citation type="submission" date="2014-06" db="EMBL/GenBank/DDBJ databases">
        <title>Draft genome sequence of Bacillus manliponensis JCM 15802 (MCCC 1A00708).</title>
        <authorList>
            <person name="Lai Q."/>
            <person name="Liu Y."/>
            <person name="Shao Z."/>
        </authorList>
    </citation>
    <scope>NUCLEOTIDE SEQUENCE [LARGE SCALE GENOMIC DNA]</scope>
    <source>
        <strain evidence="2 3">JCM 15802</strain>
    </source>
</reference>
<dbReference type="Pfam" id="PF14004">
    <property type="entry name" value="DUF4227"/>
    <property type="match status" value="1"/>
</dbReference>
<keyword evidence="3" id="KW-1185">Reference proteome</keyword>
<dbReference type="eggNOG" id="ENOG50333IZ">
    <property type="taxonomic scope" value="Bacteria"/>
</dbReference>
<evidence type="ECO:0000313" key="3">
    <source>
        <dbReference type="Proteomes" id="UP000027822"/>
    </source>
</evidence>
<sequence>MRRALKMIFDGLKVFFLFISCTVLFYFAILWVNEEYESYHRYEKPKEEMVEKVSGTEELEKDALVNRMIFFYENGE</sequence>
<dbReference type="InterPro" id="IPR025321">
    <property type="entry name" value="DUF4227"/>
</dbReference>
<keyword evidence="1" id="KW-1133">Transmembrane helix</keyword>
<comment type="caution">
    <text evidence="2">The sequence shown here is derived from an EMBL/GenBank/DDBJ whole genome shotgun (WGS) entry which is preliminary data.</text>
</comment>
<dbReference type="Proteomes" id="UP000027822">
    <property type="component" value="Unassembled WGS sequence"/>
</dbReference>
<name>A0A073K3M1_9BACI</name>
<proteinExistence type="predicted"/>
<gene>
    <name evidence="2" type="ORF">BAMA_09830</name>
</gene>
<dbReference type="STRING" id="574376.BAMA_09830"/>
<evidence type="ECO:0000313" key="2">
    <source>
        <dbReference type="EMBL" id="KEK21080.1"/>
    </source>
</evidence>
<keyword evidence="1" id="KW-0812">Transmembrane</keyword>
<dbReference type="AlphaFoldDB" id="A0A073K3M1"/>
<organism evidence="2 3">
    <name type="scientific">Bacillus manliponensis</name>
    <dbReference type="NCBI Taxonomy" id="574376"/>
    <lineage>
        <taxon>Bacteria</taxon>
        <taxon>Bacillati</taxon>
        <taxon>Bacillota</taxon>
        <taxon>Bacilli</taxon>
        <taxon>Bacillales</taxon>
        <taxon>Bacillaceae</taxon>
        <taxon>Bacillus</taxon>
        <taxon>Bacillus cereus group</taxon>
    </lineage>
</organism>
<dbReference type="RefSeq" id="WP_034635992.1">
    <property type="nucleotide sequence ID" value="NZ_CBCSJC010000001.1"/>
</dbReference>
<keyword evidence="1" id="KW-0472">Membrane</keyword>
<dbReference type="EMBL" id="JOTN01000002">
    <property type="protein sequence ID" value="KEK21080.1"/>
    <property type="molecule type" value="Genomic_DNA"/>
</dbReference>